<dbReference type="GO" id="GO:0004553">
    <property type="term" value="F:hydrolase activity, hydrolyzing O-glycosyl compounds"/>
    <property type="evidence" value="ECO:0007669"/>
    <property type="project" value="InterPro"/>
</dbReference>
<proteinExistence type="predicted"/>
<protein>
    <submittedName>
        <fullName evidence="6">1,4-beta-xylanase</fullName>
    </submittedName>
</protein>
<dbReference type="Gene3D" id="3.20.20.80">
    <property type="entry name" value="Glycosidases"/>
    <property type="match status" value="1"/>
</dbReference>
<reference evidence="6" key="1">
    <citation type="journal article" date="2021" name="AMB Express">
        <title>Characterization of efficient xylanases from industrial-scale pulp and paper wastewater treatment microbiota.</title>
        <authorList>
            <person name="Wang J."/>
            <person name="Liang J."/>
            <person name="Li Y."/>
            <person name="Tian L."/>
            <person name="Wei Y."/>
        </authorList>
    </citation>
    <scope>NUCLEOTIDE SEQUENCE</scope>
</reference>
<evidence type="ECO:0000259" key="5">
    <source>
        <dbReference type="PROSITE" id="PS51760"/>
    </source>
</evidence>
<keyword evidence="3 6" id="KW-0326">Glycosidase</keyword>
<evidence type="ECO:0000256" key="1">
    <source>
        <dbReference type="ARBA" id="ARBA00022801"/>
    </source>
</evidence>
<dbReference type="Pfam" id="PF00331">
    <property type="entry name" value="Glyco_hydro_10"/>
    <property type="match status" value="1"/>
</dbReference>
<evidence type="ECO:0000256" key="3">
    <source>
        <dbReference type="ARBA" id="ARBA00023295"/>
    </source>
</evidence>
<dbReference type="EMBL" id="MW124395">
    <property type="protein sequence ID" value="QQZ02653.1"/>
    <property type="molecule type" value="Genomic_DNA"/>
</dbReference>
<keyword evidence="2" id="KW-0119">Carbohydrate metabolism</keyword>
<evidence type="ECO:0000256" key="4">
    <source>
        <dbReference type="ARBA" id="ARBA00023326"/>
    </source>
</evidence>
<dbReference type="InterPro" id="IPR017853">
    <property type="entry name" value="GH"/>
</dbReference>
<dbReference type="PROSITE" id="PS00591">
    <property type="entry name" value="GH10_1"/>
    <property type="match status" value="1"/>
</dbReference>
<dbReference type="InterPro" id="IPR031158">
    <property type="entry name" value="GH10_AS"/>
</dbReference>
<dbReference type="AlphaFoldDB" id="A0A7U1BNB0"/>
<dbReference type="PRINTS" id="PR00134">
    <property type="entry name" value="GLHYDRLASE10"/>
</dbReference>
<dbReference type="PANTHER" id="PTHR31490:SF90">
    <property type="entry name" value="ENDO-1,4-BETA-XYLANASE A"/>
    <property type="match status" value="1"/>
</dbReference>
<dbReference type="InterPro" id="IPR001000">
    <property type="entry name" value="GH10_dom"/>
</dbReference>
<keyword evidence="4" id="KW-0624">Polysaccharide degradation</keyword>
<keyword evidence="1 6" id="KW-0378">Hydrolase</keyword>
<dbReference type="SMART" id="SM00633">
    <property type="entry name" value="Glyco_10"/>
    <property type="match status" value="1"/>
</dbReference>
<evidence type="ECO:0000256" key="2">
    <source>
        <dbReference type="ARBA" id="ARBA00023277"/>
    </source>
</evidence>
<dbReference type="PANTHER" id="PTHR31490">
    <property type="entry name" value="GLYCOSYL HYDROLASE"/>
    <property type="match status" value="1"/>
</dbReference>
<feature type="domain" description="GH10" evidence="5">
    <location>
        <begin position="41"/>
        <end position="368"/>
    </location>
</feature>
<dbReference type="GO" id="GO:0045493">
    <property type="term" value="P:xylan catabolic process"/>
    <property type="evidence" value="ECO:0007669"/>
    <property type="project" value="UniProtKB-KW"/>
</dbReference>
<dbReference type="SUPFAM" id="SSF51445">
    <property type="entry name" value="(Trans)glycosidases"/>
    <property type="match status" value="1"/>
</dbReference>
<name>A0A7U1BNB0_9ZZZZ</name>
<accession>A0A7U1BNB0</accession>
<sequence length="368" mass="42026">MKTRFKINQCMISLIPAIALCCAMIILGSCNGAGGKKTGEIDSTSGLKDFYRKYFPVGVAVAPSSLEGEQGELIKKHFNSLTAENVMKPGPIHPEENSYFWDDADKIVSFAQANGMKVRGHTLCWHNQTGAWMFRDAEGNQVTKDVALARLKDHITQVVTRYKGKVYAWDVVNEAIVDRDTGNIYRESLWYKICGEDFIAEAFRYAHEADPQAILVYNDYNTENPGKRDRIYTMLKNLLDQGVPVHAVGLQGHWNISDPTEQNLRDAIDKFSSLGLEVHITELDVSIYGSRADTAGRGFTPEREQKQIDLYKMAFDVFREKKDVITTVTFWNISDRRSWRDRRGMKVYPLLFDENLKPKKVFWEVVKF</sequence>
<dbReference type="InterPro" id="IPR044846">
    <property type="entry name" value="GH10"/>
</dbReference>
<dbReference type="PROSITE" id="PS51257">
    <property type="entry name" value="PROKAR_LIPOPROTEIN"/>
    <property type="match status" value="1"/>
</dbReference>
<evidence type="ECO:0000313" key="6">
    <source>
        <dbReference type="EMBL" id="QQZ02653.1"/>
    </source>
</evidence>
<keyword evidence="6" id="KW-0858">Xylan degradation</keyword>
<dbReference type="PROSITE" id="PS51760">
    <property type="entry name" value="GH10_2"/>
    <property type="match status" value="1"/>
</dbReference>
<organism evidence="6">
    <name type="scientific">uncultured microorganism</name>
    <dbReference type="NCBI Taxonomy" id="358574"/>
    <lineage>
        <taxon>unclassified sequences</taxon>
        <taxon>environmental samples</taxon>
    </lineage>
</organism>